<sequence length="239" mass="26383">MDHFNETKVWGRVRTTIKSVPQNVKKVLYKISQTLYMPYIEKAPLFKGCSPEFINQLGPPSYEYIALEKELVVDMDYGKAVDDDAVLHSRASFSNASISQDHSNEGVPSTPRPAVTLTPELIPTLHAFLPPNSQSPVAQSAQPQLSTSTTAHSHPHSTNEKGTFSQGWSQQPQATDPTGQSQQFGVQGYSNAPLSSNFQSYASNLNMGRHPVPVPSTIMQMQNPVYNFQEQGSVFQASW</sequence>
<dbReference type="RefSeq" id="XP_056682767.1">
    <property type="nucleotide sequence ID" value="XM_056826789.1"/>
</dbReference>
<evidence type="ECO:0000313" key="2">
    <source>
        <dbReference type="Proteomes" id="UP000813463"/>
    </source>
</evidence>
<gene>
    <name evidence="3 4 5" type="primary">LOC130459419</name>
</gene>
<evidence type="ECO:0000313" key="3">
    <source>
        <dbReference type="RefSeq" id="XP_056682766.1"/>
    </source>
</evidence>
<evidence type="ECO:0000256" key="1">
    <source>
        <dbReference type="SAM" id="MobiDB-lite"/>
    </source>
</evidence>
<accession>A0ABM3QHD6</accession>
<reference evidence="2" key="1">
    <citation type="journal article" date="2021" name="Nat. Commun.">
        <title>Genomic analyses provide insights into spinach domestication and the genetic basis of agronomic traits.</title>
        <authorList>
            <person name="Cai X."/>
            <person name="Sun X."/>
            <person name="Xu C."/>
            <person name="Sun H."/>
            <person name="Wang X."/>
            <person name="Ge C."/>
            <person name="Zhang Z."/>
            <person name="Wang Q."/>
            <person name="Fei Z."/>
            <person name="Jiao C."/>
            <person name="Wang Q."/>
        </authorList>
    </citation>
    <scope>NUCLEOTIDE SEQUENCE [LARGE SCALE GENOMIC DNA]</scope>
    <source>
        <strain evidence="2">cv. Varoflay</strain>
    </source>
</reference>
<reference evidence="3 4" key="2">
    <citation type="submission" date="2025-05" db="UniProtKB">
        <authorList>
            <consortium name="RefSeq"/>
        </authorList>
    </citation>
    <scope>IDENTIFICATION</scope>
    <source>
        <tissue evidence="3 4">Leaf</tissue>
    </source>
</reference>
<proteinExistence type="predicted"/>
<protein>
    <submittedName>
        <fullName evidence="3 4">Uncharacterized protein isoform X1</fullName>
    </submittedName>
</protein>
<dbReference type="RefSeq" id="XP_056682766.1">
    <property type="nucleotide sequence ID" value="XM_056826788.1"/>
</dbReference>
<feature type="compositionally biased region" description="Polar residues" evidence="1">
    <location>
        <begin position="160"/>
        <end position="189"/>
    </location>
</feature>
<evidence type="ECO:0000313" key="5">
    <source>
        <dbReference type="RefSeq" id="XP_056682768.1"/>
    </source>
</evidence>
<dbReference type="Proteomes" id="UP000813463">
    <property type="component" value="Chromosome 4"/>
</dbReference>
<feature type="compositionally biased region" description="Low complexity" evidence="1">
    <location>
        <begin position="130"/>
        <end position="152"/>
    </location>
</feature>
<dbReference type="RefSeq" id="XP_056682768.1">
    <property type="nucleotide sequence ID" value="XM_056826790.1"/>
</dbReference>
<name>A0ABM3QHD6_SPIOL</name>
<dbReference type="GeneID" id="130459419"/>
<organism evidence="2 5">
    <name type="scientific">Spinacia oleracea</name>
    <name type="common">Spinach</name>
    <dbReference type="NCBI Taxonomy" id="3562"/>
    <lineage>
        <taxon>Eukaryota</taxon>
        <taxon>Viridiplantae</taxon>
        <taxon>Streptophyta</taxon>
        <taxon>Embryophyta</taxon>
        <taxon>Tracheophyta</taxon>
        <taxon>Spermatophyta</taxon>
        <taxon>Magnoliopsida</taxon>
        <taxon>eudicotyledons</taxon>
        <taxon>Gunneridae</taxon>
        <taxon>Pentapetalae</taxon>
        <taxon>Caryophyllales</taxon>
        <taxon>Chenopodiaceae</taxon>
        <taxon>Chenopodioideae</taxon>
        <taxon>Anserineae</taxon>
        <taxon>Spinacia</taxon>
    </lineage>
</organism>
<feature type="region of interest" description="Disordered" evidence="1">
    <location>
        <begin position="126"/>
        <end position="189"/>
    </location>
</feature>
<evidence type="ECO:0000313" key="4">
    <source>
        <dbReference type="RefSeq" id="XP_056682767.1"/>
    </source>
</evidence>
<keyword evidence="2" id="KW-1185">Reference proteome</keyword>